<dbReference type="EMBL" id="QRBI01000094">
    <property type="protein sequence ID" value="RMC19553.1"/>
    <property type="molecule type" value="Genomic_DNA"/>
</dbReference>
<evidence type="ECO:0000313" key="3">
    <source>
        <dbReference type="Proteomes" id="UP000269221"/>
    </source>
</evidence>
<dbReference type="OrthoDB" id="10056949at2759"/>
<dbReference type="InterPro" id="IPR057321">
    <property type="entry name" value="RFX1-4/6/8-like_BCD"/>
</dbReference>
<dbReference type="GO" id="GO:0000978">
    <property type="term" value="F:RNA polymerase II cis-regulatory region sequence-specific DNA binding"/>
    <property type="evidence" value="ECO:0007669"/>
    <property type="project" value="TreeGrafter"/>
</dbReference>
<dbReference type="PANTHER" id="PTHR12619">
    <property type="entry name" value="RFX TRANSCRIPTION FACTOR FAMILY"/>
    <property type="match status" value="1"/>
</dbReference>
<dbReference type="Pfam" id="PF25340">
    <property type="entry name" value="BCD_RFX"/>
    <property type="match status" value="1"/>
</dbReference>
<sequence>MTLQQQSTLEQWAAWLDNVMVQALKPYEGRPSFPKAARQFLLKWSFYSSMVIRDLTLRSAASFGSFHLIRLLYDEYMFYLVEHRVAQATGETPIAVMGEKIDVDIQLIVHQTEADVVILDDHYIMFNLISYESSEVESEIEGMDENGEPQAKREKTDLNQAFQLEVAIPHGECDVSTDDLSNIFVP</sequence>
<organism evidence="2 3">
    <name type="scientific">Hirundo rustica rustica</name>
    <dbReference type="NCBI Taxonomy" id="333673"/>
    <lineage>
        <taxon>Eukaryota</taxon>
        <taxon>Metazoa</taxon>
        <taxon>Chordata</taxon>
        <taxon>Craniata</taxon>
        <taxon>Vertebrata</taxon>
        <taxon>Euteleostomi</taxon>
        <taxon>Archelosauria</taxon>
        <taxon>Archosauria</taxon>
        <taxon>Dinosauria</taxon>
        <taxon>Saurischia</taxon>
        <taxon>Theropoda</taxon>
        <taxon>Coelurosauria</taxon>
        <taxon>Aves</taxon>
        <taxon>Neognathae</taxon>
        <taxon>Neoaves</taxon>
        <taxon>Telluraves</taxon>
        <taxon>Australaves</taxon>
        <taxon>Passeriformes</taxon>
        <taxon>Sylvioidea</taxon>
        <taxon>Hirundinidae</taxon>
        <taxon>Hirundo</taxon>
    </lineage>
</organism>
<feature type="domain" description="RFX1-4/6/8-like BCD" evidence="1">
    <location>
        <begin position="2"/>
        <end position="87"/>
    </location>
</feature>
<comment type="caution">
    <text evidence="2">The sequence shown here is derived from an EMBL/GenBank/DDBJ whole genome shotgun (WGS) entry which is preliminary data.</text>
</comment>
<dbReference type="Proteomes" id="UP000269221">
    <property type="component" value="Unassembled WGS sequence"/>
</dbReference>
<dbReference type="PANTHER" id="PTHR12619:SF20">
    <property type="entry name" value="TRANSCRIPTION FACTOR RFX3"/>
    <property type="match status" value="1"/>
</dbReference>
<name>A0A3M0L2H3_HIRRU</name>
<keyword evidence="3" id="KW-1185">Reference proteome</keyword>
<evidence type="ECO:0000313" key="2">
    <source>
        <dbReference type="EMBL" id="RMC19553.1"/>
    </source>
</evidence>
<accession>A0A3M0L2H3</accession>
<dbReference type="GO" id="GO:0000981">
    <property type="term" value="F:DNA-binding transcription factor activity, RNA polymerase II-specific"/>
    <property type="evidence" value="ECO:0007669"/>
    <property type="project" value="TreeGrafter"/>
</dbReference>
<dbReference type="AlphaFoldDB" id="A0A3M0L2H3"/>
<reference evidence="2 3" key="1">
    <citation type="submission" date="2018-07" db="EMBL/GenBank/DDBJ databases">
        <title>A high quality draft genome assembly of the barn swallow (H. rustica rustica).</title>
        <authorList>
            <person name="Formenti G."/>
            <person name="Chiara M."/>
            <person name="Poveda L."/>
            <person name="Francoijs K.-J."/>
            <person name="Bonisoli-Alquati A."/>
            <person name="Canova L."/>
            <person name="Gianfranceschi L."/>
            <person name="Horner D.S."/>
            <person name="Saino N."/>
        </authorList>
    </citation>
    <scope>NUCLEOTIDE SEQUENCE [LARGE SCALE GENOMIC DNA]</scope>
    <source>
        <strain evidence="2">Chelidonia</strain>
        <tissue evidence="2">Blood</tissue>
    </source>
</reference>
<proteinExistence type="predicted"/>
<gene>
    <name evidence="2" type="ORF">DUI87_03111</name>
</gene>
<dbReference type="STRING" id="333673.A0A3M0L2H3"/>
<dbReference type="InterPro" id="IPR039779">
    <property type="entry name" value="RFX-like"/>
</dbReference>
<protein>
    <recommendedName>
        <fullName evidence="1">RFX1-4/6/8-like BCD domain-containing protein</fullName>
    </recommendedName>
</protein>
<evidence type="ECO:0000259" key="1">
    <source>
        <dbReference type="Pfam" id="PF25340"/>
    </source>
</evidence>